<dbReference type="PIRSF" id="PIRSF036492">
    <property type="entry name" value="ALDH"/>
    <property type="match status" value="1"/>
</dbReference>
<dbReference type="Gene3D" id="3.40.605.10">
    <property type="entry name" value="Aldehyde Dehydrogenase, Chain A, domain 1"/>
    <property type="match status" value="1"/>
</dbReference>
<dbReference type="Gene3D" id="3.40.309.10">
    <property type="entry name" value="Aldehyde Dehydrogenase, Chain A, domain 2"/>
    <property type="match status" value="1"/>
</dbReference>
<evidence type="ECO:0000256" key="1">
    <source>
        <dbReference type="ARBA" id="ARBA00009986"/>
    </source>
</evidence>
<dbReference type="SUPFAM" id="SSF53720">
    <property type="entry name" value="ALDH-like"/>
    <property type="match status" value="1"/>
</dbReference>
<feature type="domain" description="Aldehyde dehydrogenase" evidence="6">
    <location>
        <begin position="288"/>
        <end position="365"/>
    </location>
</feature>
<dbReference type="InterPro" id="IPR012394">
    <property type="entry name" value="Aldehyde_DH_NAD(P)"/>
</dbReference>
<dbReference type="PROSITE" id="PS00687">
    <property type="entry name" value="ALDEHYDE_DEHYDR_GLU"/>
    <property type="match status" value="1"/>
</dbReference>
<dbReference type="PANTHER" id="PTHR43570">
    <property type="entry name" value="ALDEHYDE DEHYDROGENASE"/>
    <property type="match status" value="1"/>
</dbReference>
<dbReference type="InterPro" id="IPR016161">
    <property type="entry name" value="Ald_DH/histidinol_DH"/>
</dbReference>
<dbReference type="Pfam" id="PF00171">
    <property type="entry name" value="Aldedh"/>
    <property type="match status" value="3"/>
</dbReference>
<evidence type="ECO:0000256" key="3">
    <source>
        <dbReference type="PIRNR" id="PIRNR036492"/>
    </source>
</evidence>
<organism evidence="7 8">
    <name type="scientific">Apiospora marii</name>
    <dbReference type="NCBI Taxonomy" id="335849"/>
    <lineage>
        <taxon>Eukaryota</taxon>
        <taxon>Fungi</taxon>
        <taxon>Dikarya</taxon>
        <taxon>Ascomycota</taxon>
        <taxon>Pezizomycotina</taxon>
        <taxon>Sordariomycetes</taxon>
        <taxon>Xylariomycetidae</taxon>
        <taxon>Amphisphaeriales</taxon>
        <taxon>Apiosporaceae</taxon>
        <taxon>Apiospora</taxon>
    </lineage>
</organism>
<dbReference type="PANTHER" id="PTHR43570:SF11">
    <property type="entry name" value="ALDEHYDE DEHYDROGENASE"/>
    <property type="match status" value="1"/>
</dbReference>
<evidence type="ECO:0000313" key="8">
    <source>
        <dbReference type="Proteomes" id="UP001396898"/>
    </source>
</evidence>
<feature type="domain" description="Aldehyde dehydrogenase" evidence="6">
    <location>
        <begin position="401"/>
        <end position="454"/>
    </location>
</feature>
<proteinExistence type="inferred from homology"/>
<dbReference type="InterPro" id="IPR016163">
    <property type="entry name" value="Ald_DH_C"/>
</dbReference>
<dbReference type="InterPro" id="IPR015590">
    <property type="entry name" value="Aldehyde_DH_dom"/>
</dbReference>
<accession>A0ABR1S598</accession>
<protein>
    <recommendedName>
        <fullName evidence="3">Aldehyde dehydrogenase</fullName>
    </recommendedName>
</protein>
<dbReference type="EMBL" id="JAQQWI010000007">
    <property type="protein sequence ID" value="KAK8027007.1"/>
    <property type="molecule type" value="Genomic_DNA"/>
</dbReference>
<name>A0ABR1S598_9PEZI</name>
<evidence type="ECO:0000256" key="4">
    <source>
        <dbReference type="PROSITE-ProRule" id="PRU10007"/>
    </source>
</evidence>
<evidence type="ECO:0000256" key="5">
    <source>
        <dbReference type="RuleBase" id="RU003345"/>
    </source>
</evidence>
<comment type="caution">
    <text evidence="7">The sequence shown here is derived from an EMBL/GenBank/DDBJ whole genome shotgun (WGS) entry which is preliminary data.</text>
</comment>
<evidence type="ECO:0000313" key="7">
    <source>
        <dbReference type="EMBL" id="KAK8027007.1"/>
    </source>
</evidence>
<gene>
    <name evidence="7" type="ORF">PG991_004063</name>
</gene>
<dbReference type="InterPro" id="IPR029510">
    <property type="entry name" value="Ald_DH_CS_GLU"/>
</dbReference>
<evidence type="ECO:0000259" key="6">
    <source>
        <dbReference type="Pfam" id="PF00171"/>
    </source>
</evidence>
<feature type="active site" evidence="4">
    <location>
        <position position="230"/>
    </location>
</feature>
<dbReference type="Proteomes" id="UP001396898">
    <property type="component" value="Unassembled WGS sequence"/>
</dbReference>
<comment type="similarity">
    <text evidence="1 3 5">Belongs to the aldehyde dehydrogenase family.</text>
</comment>
<keyword evidence="2 3" id="KW-0560">Oxidoreductase</keyword>
<keyword evidence="8" id="KW-1185">Reference proteome</keyword>
<feature type="domain" description="Aldehyde dehydrogenase" evidence="6">
    <location>
        <begin position="34"/>
        <end position="247"/>
    </location>
</feature>
<sequence>MAHKAVQQSGKIAPYEITPIEAIPSIAAKLRDTFWTNKTKDVQYRLVQLRKLYWGIVDYTPQLREALMLDLKKSPHDAHVSEIDWTLGDCLNAIKNLEKWVKDDKDIDVALSFSMLKPRIKKEPFGAVLIIGTYNFPVQLNMCPFIGAIAAGCTAVLKPSESSPATAMVLTEIIEKSLDPSAYTTVNGRVPETTALLEEKWEKIFYTGGVNVAKIISKKAAETLTPVCLELGGKNPAFVTKNADIPSLHADSCGARRSTLVSLINMMNVTYEDFFPKGAKVSPDYARVVNVQQFDRLKAMLDHTNGKIVLGGEMDRDDLYIGPTVVLVDSADDRMIQEESFGPIWAILPYDDLDTAINTVRKVDYTPLLDDLWFEIRKRERLVVTPLAAACPLIVSNPNRHTVLNSITSGGATINDGFMHAAVNTLPFGGVGQSGTGSYRGKHSFECFTHRRTVVETPGWMDGLLRVRYMPFRAADLKQFQWMNGSKPDFDRSGKRIRGLGYWVWMVLGLGSPSAKGALFKWLFVLAGSYLALNGPQQSVANLREMVGF</sequence>
<reference evidence="7 8" key="1">
    <citation type="submission" date="2023-01" db="EMBL/GenBank/DDBJ databases">
        <title>Analysis of 21 Apiospora genomes using comparative genomics revels a genus with tremendous synthesis potential of carbohydrate active enzymes and secondary metabolites.</title>
        <authorList>
            <person name="Sorensen T."/>
        </authorList>
    </citation>
    <scope>NUCLEOTIDE SEQUENCE [LARGE SCALE GENOMIC DNA]</scope>
    <source>
        <strain evidence="7 8">CBS 20057</strain>
    </source>
</reference>
<dbReference type="InterPro" id="IPR016162">
    <property type="entry name" value="Ald_DH_N"/>
</dbReference>
<evidence type="ECO:0000256" key="2">
    <source>
        <dbReference type="ARBA" id="ARBA00023002"/>
    </source>
</evidence>